<dbReference type="RefSeq" id="WP_040140259.1">
    <property type="nucleotide sequence ID" value="NZ_CP006988.1"/>
</dbReference>
<name>A0A060I795_RHIET</name>
<reference evidence="1 2" key="1">
    <citation type="submission" date="2013-12" db="EMBL/GenBank/DDBJ databases">
        <title>Complete genome sequence of Rhizobium etli bv. mimosae IE4771.</title>
        <authorList>
            <person name="Bustos P."/>
            <person name="Santamaria R.I."/>
            <person name="Lozano L."/>
            <person name="Ormeno-Orrillo E."/>
            <person name="Rogel M.A."/>
            <person name="Romero D."/>
            <person name="Cevallos M.A."/>
            <person name="Martinez-Romero E."/>
            <person name="Gonzalez V."/>
        </authorList>
    </citation>
    <scope>NUCLEOTIDE SEQUENCE [LARGE SCALE GENOMIC DNA]</scope>
    <source>
        <strain evidence="1 2">IE4771</strain>
        <plasmid evidence="2">Plasmid pRetIE4771b</plasmid>
    </source>
</reference>
<geneLocation type="plasmid" evidence="1 2">
    <name>pRetIE4771b</name>
</geneLocation>
<dbReference type="AlphaFoldDB" id="A0A060I795"/>
<dbReference type="EMBL" id="CP006988">
    <property type="protein sequence ID" value="AIC29752.1"/>
    <property type="molecule type" value="Genomic_DNA"/>
</dbReference>
<sequence>MFYDDSGHKLSKLQIEERKAQKAVFPNQISVGSFTPHSTIVEVAGFRTDAVKAAVQSKNLVAVRADLQVLLHELTHWFDFFGTIWGRKYCRAIAKAYRALERQTESEFPRLIELFDLDRRVLSPAYYRFTAPLKEPHDKNRPWSIDFACGAEIDAYGRMDESKPLFLVRFGENPSRENFARQPISPGALLEVRAIASEMNAGISAINTSREQGERIVEMAALRREFEGLIYNHELIEYNAAAHTLAIIAGSKDLVLTYRLAASLSFIALNMDDQDFRRIKVPERFKIFGRRNRVLLENHDSGFAFICMVFNGGAFDGDENAYISNCLRESNLDSAEAILSRAADTLAEPMYLSNPSAVTSHFMREAMMGPEICKALASQEYHLVTLDAVIRDLRAIAPPFMDSEGNFIELNNGRLDEFQPEMMHDAAHLLRSYTRNLLTGCRGFD</sequence>
<evidence type="ECO:0000313" key="1">
    <source>
        <dbReference type="EMBL" id="AIC29752.1"/>
    </source>
</evidence>
<protein>
    <submittedName>
        <fullName evidence="1">Uncharacterized protein</fullName>
    </submittedName>
</protein>
<dbReference type="Proteomes" id="UP000027180">
    <property type="component" value="Plasmid pRetIE4771b"/>
</dbReference>
<proteinExistence type="predicted"/>
<dbReference type="HOGENOM" id="CLU_615190_0_0_5"/>
<accession>A0A060I795</accession>
<dbReference type="OrthoDB" id="8421306at2"/>
<evidence type="ECO:0000313" key="2">
    <source>
        <dbReference type="Proteomes" id="UP000027180"/>
    </source>
</evidence>
<dbReference type="KEGG" id="rei:IE4771_PB00017"/>
<gene>
    <name evidence="1" type="ORF">IE4771_PB00017</name>
</gene>
<organism evidence="1 2">
    <name type="scientific">Rhizobium etli bv. mimosae str. IE4771</name>
    <dbReference type="NCBI Taxonomy" id="1432050"/>
    <lineage>
        <taxon>Bacteria</taxon>
        <taxon>Pseudomonadati</taxon>
        <taxon>Pseudomonadota</taxon>
        <taxon>Alphaproteobacteria</taxon>
        <taxon>Hyphomicrobiales</taxon>
        <taxon>Rhizobiaceae</taxon>
        <taxon>Rhizobium/Agrobacterium group</taxon>
        <taxon>Rhizobium</taxon>
    </lineage>
</organism>
<keyword evidence="1" id="KW-0614">Plasmid</keyword>